<protein>
    <submittedName>
        <fullName evidence="6">(S)-3,5-dihydroxyphenylglycine transaminase</fullName>
        <ecNumber evidence="6">2.6.1.103</ecNumber>
    </submittedName>
</protein>
<evidence type="ECO:0000259" key="5">
    <source>
        <dbReference type="Pfam" id="PF00155"/>
    </source>
</evidence>
<dbReference type="RefSeq" id="WP_192775553.1">
    <property type="nucleotide sequence ID" value="NZ_BAAASY010000040.1"/>
</dbReference>
<keyword evidence="4" id="KW-0663">Pyridoxal phosphate</keyword>
<dbReference type="PANTHER" id="PTHR42790">
    <property type="entry name" value="AMINOTRANSFERASE"/>
    <property type="match status" value="1"/>
</dbReference>
<feature type="domain" description="Aminotransferase class I/classII large" evidence="5">
    <location>
        <begin position="81"/>
        <end position="425"/>
    </location>
</feature>
<dbReference type="Pfam" id="PF00155">
    <property type="entry name" value="Aminotran_1_2"/>
    <property type="match status" value="1"/>
</dbReference>
<dbReference type="InterPro" id="IPR015421">
    <property type="entry name" value="PyrdxlP-dep_Trfase_major"/>
</dbReference>
<dbReference type="EMBL" id="JADBEF010000001">
    <property type="protein sequence ID" value="MBE1560484.1"/>
    <property type="molecule type" value="Genomic_DNA"/>
</dbReference>
<gene>
    <name evidence="6" type="ORF">H4W81_003263</name>
</gene>
<dbReference type="InterPro" id="IPR050859">
    <property type="entry name" value="Class-I_PLP-dep_aminotransf"/>
</dbReference>
<name>A0ABR9KEM6_9ACTN</name>
<accession>A0ABR9KEM6</accession>
<dbReference type="Gene3D" id="3.40.640.10">
    <property type="entry name" value="Type I PLP-dependent aspartate aminotransferase-like (Major domain)"/>
    <property type="match status" value="1"/>
</dbReference>
<dbReference type="InterPro" id="IPR004839">
    <property type="entry name" value="Aminotransferase_I/II_large"/>
</dbReference>
<evidence type="ECO:0000313" key="6">
    <source>
        <dbReference type="EMBL" id="MBE1560484.1"/>
    </source>
</evidence>
<evidence type="ECO:0000256" key="1">
    <source>
        <dbReference type="ARBA" id="ARBA00001933"/>
    </source>
</evidence>
<dbReference type="CDD" id="cd00609">
    <property type="entry name" value="AAT_like"/>
    <property type="match status" value="1"/>
</dbReference>
<comment type="caution">
    <text evidence="6">The sequence shown here is derived from an EMBL/GenBank/DDBJ whole genome shotgun (WGS) entry which is preliminary data.</text>
</comment>
<keyword evidence="3 6" id="KW-0808">Transferase</keyword>
<dbReference type="EC" id="2.6.1.103" evidence="6"/>
<dbReference type="GO" id="GO:0008483">
    <property type="term" value="F:transaminase activity"/>
    <property type="evidence" value="ECO:0007669"/>
    <property type="project" value="UniProtKB-KW"/>
</dbReference>
<dbReference type="InterPro" id="IPR015422">
    <property type="entry name" value="PyrdxlP-dep_Trfase_small"/>
</dbReference>
<reference evidence="6 7" key="1">
    <citation type="submission" date="2020-10" db="EMBL/GenBank/DDBJ databases">
        <title>Sequencing the genomes of 1000 actinobacteria strains.</title>
        <authorList>
            <person name="Klenk H.-P."/>
        </authorList>
    </citation>
    <scope>NUCLEOTIDE SEQUENCE [LARGE SCALE GENOMIC DNA]</scope>
    <source>
        <strain evidence="6 7">DSM 43748</strain>
    </source>
</reference>
<sequence length="437" mass="47032">MTALLNEIPAEDLCPALGHPVLSSAAFLNEVSSRYPEAVSLAAGRPYDGFFDPAELGDNLLAYQEHLTEREGLSPGEVTRRLFQYGRTAGHIHDLIAELIANDEGIHVPPESIVVVNGAQEGMLITLRALCNAPGDVLLTTSPAYIGILGAARLLGIKSAAVAEDEDGVDPAAVAAVARRLRGSGQRPRALYLVPDFSNPTGHTLSAERRGALLEVAEEEGLLILEDSPYGFLADPPLPSLKSLDTTGRVIHIGSFAKTCFPGARVGYVVADQVVRHADGSRSTLADQLALIRSMITVNTSSVAQAVIGGILVRARCRLREHNAERIRFYRENLAALLRALDRRLPDDVRHRLGVSWNAPAAGFFVVLRVPFPADENLLTVSARDYGVVWTPMSYFFADGGGSRAMRLSCSSVSAADLEEGARRLALLVLDTAQMRR</sequence>
<keyword evidence="7" id="KW-1185">Reference proteome</keyword>
<dbReference type="PANTHER" id="PTHR42790:SF19">
    <property type="entry name" value="KYNURENINE_ALPHA-AMINOADIPATE AMINOTRANSFERASE, MITOCHONDRIAL"/>
    <property type="match status" value="1"/>
</dbReference>
<keyword evidence="2 6" id="KW-0032">Aminotransferase</keyword>
<dbReference type="InterPro" id="IPR015424">
    <property type="entry name" value="PyrdxlP-dep_Trfase"/>
</dbReference>
<dbReference type="Gene3D" id="3.90.1150.10">
    <property type="entry name" value="Aspartate Aminotransferase, domain 1"/>
    <property type="match status" value="1"/>
</dbReference>
<dbReference type="SUPFAM" id="SSF53383">
    <property type="entry name" value="PLP-dependent transferases"/>
    <property type="match status" value="1"/>
</dbReference>
<dbReference type="Proteomes" id="UP000661607">
    <property type="component" value="Unassembled WGS sequence"/>
</dbReference>
<organism evidence="6 7">
    <name type="scientific">Nonomuraea africana</name>
    <dbReference type="NCBI Taxonomy" id="46171"/>
    <lineage>
        <taxon>Bacteria</taxon>
        <taxon>Bacillati</taxon>
        <taxon>Actinomycetota</taxon>
        <taxon>Actinomycetes</taxon>
        <taxon>Streptosporangiales</taxon>
        <taxon>Streptosporangiaceae</taxon>
        <taxon>Nonomuraea</taxon>
    </lineage>
</organism>
<comment type="cofactor">
    <cofactor evidence="1">
        <name>pyridoxal 5'-phosphate</name>
        <dbReference type="ChEBI" id="CHEBI:597326"/>
    </cofactor>
</comment>
<evidence type="ECO:0000256" key="4">
    <source>
        <dbReference type="ARBA" id="ARBA00022898"/>
    </source>
</evidence>
<proteinExistence type="predicted"/>
<evidence type="ECO:0000256" key="3">
    <source>
        <dbReference type="ARBA" id="ARBA00022679"/>
    </source>
</evidence>
<evidence type="ECO:0000313" key="7">
    <source>
        <dbReference type="Proteomes" id="UP000661607"/>
    </source>
</evidence>
<evidence type="ECO:0000256" key="2">
    <source>
        <dbReference type="ARBA" id="ARBA00022576"/>
    </source>
</evidence>